<accession>A0ABU6IJD0</accession>
<keyword evidence="1" id="KW-0472">Membrane</keyword>
<feature type="transmembrane region" description="Helical" evidence="1">
    <location>
        <begin position="75"/>
        <end position="91"/>
    </location>
</feature>
<evidence type="ECO:0000256" key="1">
    <source>
        <dbReference type="SAM" id="Phobius"/>
    </source>
</evidence>
<organism evidence="2 3">
    <name type="scientific">Adlercreutzia wanghongyangiae</name>
    <dbReference type="NCBI Taxonomy" id="3111451"/>
    <lineage>
        <taxon>Bacteria</taxon>
        <taxon>Bacillati</taxon>
        <taxon>Actinomycetota</taxon>
        <taxon>Coriobacteriia</taxon>
        <taxon>Eggerthellales</taxon>
        <taxon>Eggerthellaceae</taxon>
        <taxon>Adlercreutzia</taxon>
    </lineage>
</organism>
<feature type="transmembrane region" description="Helical" evidence="1">
    <location>
        <begin position="49"/>
        <end position="69"/>
    </location>
</feature>
<reference evidence="2 3" key="1">
    <citation type="submission" date="2024-01" db="EMBL/GenBank/DDBJ databases">
        <title>novel species in genus Adlercreutzia.</title>
        <authorList>
            <person name="Liu X."/>
        </authorList>
    </citation>
    <scope>NUCLEOTIDE SEQUENCE [LARGE SCALE GENOMIC DNA]</scope>
    <source>
        <strain evidence="2 3">R7</strain>
    </source>
</reference>
<keyword evidence="1" id="KW-1133">Transmembrane helix</keyword>
<evidence type="ECO:0000313" key="2">
    <source>
        <dbReference type="EMBL" id="MEC4176537.1"/>
    </source>
</evidence>
<dbReference type="EMBL" id="JAYMFF010000017">
    <property type="protein sequence ID" value="MEC4176537.1"/>
    <property type="molecule type" value="Genomic_DNA"/>
</dbReference>
<keyword evidence="1" id="KW-0812">Transmembrane</keyword>
<dbReference type="Proteomes" id="UP001349994">
    <property type="component" value="Unassembled WGS sequence"/>
</dbReference>
<protein>
    <recommendedName>
        <fullName evidence="4">Zinc ribbon domain-containing protein</fullName>
    </recommendedName>
</protein>
<evidence type="ECO:0000313" key="3">
    <source>
        <dbReference type="Proteomes" id="UP001349994"/>
    </source>
</evidence>
<comment type="caution">
    <text evidence="2">The sequence shown here is derived from an EMBL/GenBank/DDBJ whole genome shotgun (WGS) entry which is preliminary data.</text>
</comment>
<gene>
    <name evidence="2" type="ORF">VIN30_08780</name>
</gene>
<dbReference type="RefSeq" id="WP_338210907.1">
    <property type="nucleotide sequence ID" value="NZ_JAYMFF010000017.1"/>
</dbReference>
<keyword evidence="3" id="KW-1185">Reference proteome</keyword>
<evidence type="ECO:0008006" key="4">
    <source>
        <dbReference type="Google" id="ProtNLM"/>
    </source>
</evidence>
<proteinExistence type="predicted"/>
<sequence>MRHCDRCNLDYTGELTRCALCGGPLHGEAAPSPFPVATWHRFRRTVHRALILVALAALAAAAIVCAAFGLPGLLIALAAGIAAFIVAKLLLTQGPLGTKLAKFFSIR</sequence>
<name>A0ABU6IJD0_9ACTN</name>